<feature type="region of interest" description="Disordered" evidence="1">
    <location>
        <begin position="1"/>
        <end position="43"/>
    </location>
</feature>
<dbReference type="InterPro" id="IPR002559">
    <property type="entry name" value="Transposase_11"/>
</dbReference>
<reference evidence="3" key="2">
    <citation type="journal article" date="2014" name="ISME J.">
        <title>Microbial stratification in low pH oxic and suboxic macroscopic growths along an acid mine drainage.</title>
        <authorList>
            <person name="Mendez-Garcia C."/>
            <person name="Mesa V."/>
            <person name="Sprenger R.R."/>
            <person name="Richter M."/>
            <person name="Diez M.S."/>
            <person name="Solano J."/>
            <person name="Bargiela R."/>
            <person name="Golyshina O.V."/>
            <person name="Manteca A."/>
            <person name="Ramos J.L."/>
            <person name="Gallego J.R."/>
            <person name="Llorente I."/>
            <person name="Martins Dos Santos V.A."/>
            <person name="Jensen O.N."/>
            <person name="Pelaez A.I."/>
            <person name="Sanchez J."/>
            <person name="Ferrer M."/>
        </authorList>
    </citation>
    <scope>NUCLEOTIDE SEQUENCE</scope>
</reference>
<protein>
    <submittedName>
        <fullName evidence="3">Transposase IS4 family protein</fullName>
    </submittedName>
</protein>
<organism evidence="3">
    <name type="scientific">mine drainage metagenome</name>
    <dbReference type="NCBI Taxonomy" id="410659"/>
    <lineage>
        <taxon>unclassified sequences</taxon>
        <taxon>metagenomes</taxon>
        <taxon>ecological metagenomes</taxon>
    </lineage>
</organism>
<sequence>MKGKQIRLLAPDSTDIPAHSHKDKDARWGHRTPSKREQEDASGDANDMFFGYKLHAISDAESDMPIGFFIAPGNRHDSVFFHKLFEEAKEKVLHCVWCKTLADSGYDATRIYKELHENNIMAVIAINGRDQQKIRSPKRSRI</sequence>
<evidence type="ECO:0000256" key="1">
    <source>
        <dbReference type="SAM" id="MobiDB-lite"/>
    </source>
</evidence>
<accession>T0YGE8</accession>
<feature type="non-terminal residue" evidence="3">
    <location>
        <position position="142"/>
    </location>
</feature>
<dbReference type="AlphaFoldDB" id="T0YGE8"/>
<evidence type="ECO:0000313" key="3">
    <source>
        <dbReference type="EMBL" id="EQD30922.1"/>
    </source>
</evidence>
<comment type="caution">
    <text evidence="3">The sequence shown here is derived from an EMBL/GenBank/DDBJ whole genome shotgun (WGS) entry which is preliminary data.</text>
</comment>
<gene>
    <name evidence="3" type="ORF">B1A_20164</name>
</gene>
<dbReference type="GO" id="GO:0006313">
    <property type="term" value="P:DNA transposition"/>
    <property type="evidence" value="ECO:0007669"/>
    <property type="project" value="InterPro"/>
</dbReference>
<proteinExistence type="predicted"/>
<feature type="domain" description="Transposase IS4-like" evidence="2">
    <location>
        <begin position="5"/>
        <end position="130"/>
    </location>
</feature>
<dbReference type="EMBL" id="AUZX01014874">
    <property type="protein sequence ID" value="EQD30922.1"/>
    <property type="molecule type" value="Genomic_DNA"/>
</dbReference>
<dbReference type="GO" id="GO:0003677">
    <property type="term" value="F:DNA binding"/>
    <property type="evidence" value="ECO:0007669"/>
    <property type="project" value="InterPro"/>
</dbReference>
<dbReference type="Pfam" id="PF01609">
    <property type="entry name" value="DDE_Tnp_1"/>
    <property type="match status" value="1"/>
</dbReference>
<name>T0YGE8_9ZZZZ</name>
<evidence type="ECO:0000259" key="2">
    <source>
        <dbReference type="Pfam" id="PF01609"/>
    </source>
</evidence>
<reference evidence="3" key="1">
    <citation type="submission" date="2013-08" db="EMBL/GenBank/DDBJ databases">
        <authorList>
            <person name="Mendez C."/>
            <person name="Richter M."/>
            <person name="Ferrer M."/>
            <person name="Sanchez J."/>
        </authorList>
    </citation>
    <scope>NUCLEOTIDE SEQUENCE</scope>
</reference>
<feature type="compositionally biased region" description="Basic and acidic residues" evidence="1">
    <location>
        <begin position="18"/>
        <end position="39"/>
    </location>
</feature>
<dbReference type="GO" id="GO:0004803">
    <property type="term" value="F:transposase activity"/>
    <property type="evidence" value="ECO:0007669"/>
    <property type="project" value="InterPro"/>
</dbReference>